<evidence type="ECO:0000313" key="1">
    <source>
        <dbReference type="EMBL" id="PRY62500.1"/>
    </source>
</evidence>
<comment type="caution">
    <text evidence="1">The sequence shown here is derived from an EMBL/GenBank/DDBJ whole genome shotgun (WGS) entry which is preliminary data.</text>
</comment>
<proteinExistence type="predicted"/>
<protein>
    <submittedName>
        <fullName evidence="1">SUKH-4 immunity protein of toxin-antitoxin system</fullName>
    </submittedName>
</protein>
<dbReference type="AlphaFoldDB" id="A0A2T0UX47"/>
<dbReference type="EMBL" id="PVTJ01000001">
    <property type="protein sequence ID" value="PRY62500.1"/>
    <property type="molecule type" value="Genomic_DNA"/>
</dbReference>
<reference evidence="1 2" key="1">
    <citation type="submission" date="2018-03" db="EMBL/GenBank/DDBJ databases">
        <title>Genomic Encyclopedia of Type Strains, Phase III (KMG-III): the genomes of soil and plant-associated and newly described type strains.</title>
        <authorList>
            <person name="Whitman W."/>
        </authorList>
    </citation>
    <scope>NUCLEOTIDE SEQUENCE [LARGE SCALE GENOMIC DNA]</scope>
    <source>
        <strain evidence="1 2">CGMCC 4.7067</strain>
    </source>
</reference>
<dbReference type="InterPro" id="IPR025851">
    <property type="entry name" value="SUKH-4"/>
</dbReference>
<dbReference type="RefSeq" id="WP_106362508.1">
    <property type="nucleotide sequence ID" value="NZ_PVTJ01000001.1"/>
</dbReference>
<organism evidence="1 2">
    <name type="scientific">Glycomyces artemisiae</name>
    <dbReference type="NCBI Taxonomy" id="1076443"/>
    <lineage>
        <taxon>Bacteria</taxon>
        <taxon>Bacillati</taxon>
        <taxon>Actinomycetota</taxon>
        <taxon>Actinomycetes</taxon>
        <taxon>Glycomycetales</taxon>
        <taxon>Glycomycetaceae</taxon>
        <taxon>Glycomyces</taxon>
    </lineage>
</organism>
<dbReference type="Proteomes" id="UP000238176">
    <property type="component" value="Unassembled WGS sequence"/>
</dbReference>
<dbReference type="Pfam" id="PF14435">
    <property type="entry name" value="SUKH-4"/>
    <property type="match status" value="1"/>
</dbReference>
<name>A0A2T0UX47_9ACTN</name>
<dbReference type="OrthoDB" id="5184896at2"/>
<accession>A0A2T0UX47</accession>
<keyword evidence="2" id="KW-1185">Reference proteome</keyword>
<gene>
    <name evidence="1" type="ORF">B0I28_101834</name>
</gene>
<sequence length="178" mass="19345">MTAAPPSDKTAFVWGPDDLMELPRAGLLELGVPAAGLPEDDWVPRLVPGVYDADGAPEPLQPFAVIELQAGDVTVDMRLILLGTVPGSANLLYVLDPASGEVLQFDRRSRGVRGVNSSYRWFVEFLWQIEAAKKHRGAADLAGVLNPGLRATLRSVDPFAFQAEQWWPAVWKELAPSG</sequence>
<evidence type="ECO:0000313" key="2">
    <source>
        <dbReference type="Proteomes" id="UP000238176"/>
    </source>
</evidence>